<proteinExistence type="predicted"/>
<dbReference type="Proteomes" id="UP000557688">
    <property type="component" value="Unassembled WGS sequence"/>
</dbReference>
<reference evidence="1 2" key="1">
    <citation type="submission" date="2020-08" db="EMBL/GenBank/DDBJ databases">
        <title>Genomic Encyclopedia of Type Strains, Phase III (KMG-III): the genomes of soil and plant-associated and newly described type strains.</title>
        <authorList>
            <person name="Whitman W."/>
        </authorList>
    </citation>
    <scope>NUCLEOTIDE SEQUENCE [LARGE SCALE GENOMIC DNA]</scope>
    <source>
        <strain evidence="1 2">CECT 8088</strain>
    </source>
</reference>
<accession>A0A839V266</accession>
<dbReference type="RefSeq" id="WP_183275304.1">
    <property type="nucleotide sequence ID" value="NZ_JACHXV010000009.1"/>
</dbReference>
<name>A0A839V266_9PROT</name>
<protein>
    <submittedName>
        <fullName evidence="1">tRNA A37 threonylcarbamoyladenosine modification protein TsaB</fullName>
    </submittedName>
</protein>
<keyword evidence="2" id="KW-1185">Reference proteome</keyword>
<gene>
    <name evidence="1" type="ORF">FHR90_002415</name>
</gene>
<dbReference type="EMBL" id="JACHXV010000009">
    <property type="protein sequence ID" value="MBB3174570.1"/>
    <property type="molecule type" value="Genomic_DNA"/>
</dbReference>
<comment type="caution">
    <text evidence="1">The sequence shown here is derived from an EMBL/GenBank/DDBJ whole genome shotgun (WGS) entry which is preliminary data.</text>
</comment>
<sequence length="222" mass="21512">MGCWLVLDAASGASGASGARAVAALLDADGALLAGVERTGPGGAAALPALLPALFDAAGAGALPQAAHRLAGIACVIGPGSFTGLRATLALAHGLHAGGAPAPVAVSVGEACGIDLDPALWVVTMARRGRAFVECGAEAPFGVDLAAPSVCLAGRAAPARLAGDGAEALAPLFSLEVGARAPTPADILAAARRRVSGVLPPRVALPLYVDPPRVTAPGPRAP</sequence>
<organism evidence="1 2">
    <name type="scientific">Endobacter medicaginis</name>
    <dbReference type="NCBI Taxonomy" id="1181271"/>
    <lineage>
        <taxon>Bacteria</taxon>
        <taxon>Pseudomonadati</taxon>
        <taxon>Pseudomonadota</taxon>
        <taxon>Alphaproteobacteria</taxon>
        <taxon>Acetobacterales</taxon>
        <taxon>Acetobacteraceae</taxon>
        <taxon>Endobacter</taxon>
    </lineage>
</organism>
<evidence type="ECO:0000313" key="1">
    <source>
        <dbReference type="EMBL" id="MBB3174570.1"/>
    </source>
</evidence>
<evidence type="ECO:0000313" key="2">
    <source>
        <dbReference type="Proteomes" id="UP000557688"/>
    </source>
</evidence>
<dbReference type="AlphaFoldDB" id="A0A839V266"/>
<dbReference type="Gene3D" id="3.30.420.200">
    <property type="match status" value="1"/>
</dbReference>
<dbReference type="Gene3D" id="3.30.420.40">
    <property type="match status" value="1"/>
</dbReference>